<reference evidence="1 2" key="1">
    <citation type="submission" date="2014-06" db="EMBL/GenBank/DDBJ databases">
        <title>The draft genome sequence of Idiomarina salinarum ISL-52.</title>
        <authorList>
            <person name="Du J."/>
            <person name="Shao Z."/>
        </authorList>
    </citation>
    <scope>NUCLEOTIDE SEQUENCE [LARGE SCALE GENOMIC DNA]</scope>
    <source>
        <strain evidence="1 2">ISL-52</strain>
    </source>
</reference>
<dbReference type="GO" id="GO:0008967">
    <property type="term" value="F:phosphoglycolate phosphatase activity"/>
    <property type="evidence" value="ECO:0007669"/>
    <property type="project" value="TreeGrafter"/>
</dbReference>
<dbReference type="STRING" id="435908.IDSA_03580"/>
<dbReference type="AlphaFoldDB" id="A0A094IVS3"/>
<dbReference type="InterPro" id="IPR041492">
    <property type="entry name" value="HAD_2"/>
</dbReference>
<dbReference type="Proteomes" id="UP000054363">
    <property type="component" value="Unassembled WGS sequence"/>
</dbReference>
<dbReference type="InterPro" id="IPR023198">
    <property type="entry name" value="PGP-like_dom2"/>
</dbReference>
<dbReference type="InterPro" id="IPR006439">
    <property type="entry name" value="HAD-SF_hydro_IA"/>
</dbReference>
<dbReference type="SFLD" id="SFLDS00003">
    <property type="entry name" value="Haloacid_Dehalogenase"/>
    <property type="match status" value="1"/>
</dbReference>
<evidence type="ECO:0000313" key="2">
    <source>
        <dbReference type="Proteomes" id="UP000054363"/>
    </source>
</evidence>
<dbReference type="InterPro" id="IPR006549">
    <property type="entry name" value="HAD-SF_hydro_IIIA"/>
</dbReference>
<dbReference type="Gene3D" id="1.10.150.240">
    <property type="entry name" value="Putative phosphatase, domain 2"/>
    <property type="match status" value="1"/>
</dbReference>
<dbReference type="PANTHER" id="PTHR43434">
    <property type="entry name" value="PHOSPHOGLYCOLATE PHOSPHATASE"/>
    <property type="match status" value="1"/>
</dbReference>
<dbReference type="eggNOG" id="COG0546">
    <property type="taxonomic scope" value="Bacteria"/>
</dbReference>
<dbReference type="EMBL" id="JPER01000001">
    <property type="protein sequence ID" value="KFZ31780.1"/>
    <property type="molecule type" value="Genomic_DNA"/>
</dbReference>
<evidence type="ECO:0000313" key="1">
    <source>
        <dbReference type="EMBL" id="KFZ31780.1"/>
    </source>
</evidence>
<dbReference type="InterPro" id="IPR023214">
    <property type="entry name" value="HAD_sf"/>
</dbReference>
<name>A0A094IVS3_9GAMM</name>
<dbReference type="Gene3D" id="3.40.50.1000">
    <property type="entry name" value="HAD superfamily/HAD-like"/>
    <property type="match status" value="1"/>
</dbReference>
<protein>
    <submittedName>
        <fullName evidence="1">HAD family hydrolase</fullName>
    </submittedName>
</protein>
<dbReference type="InterPro" id="IPR036412">
    <property type="entry name" value="HAD-like_sf"/>
</dbReference>
<dbReference type="Pfam" id="PF13419">
    <property type="entry name" value="HAD_2"/>
    <property type="match status" value="1"/>
</dbReference>
<accession>A0A094IVS3</accession>
<organism evidence="1 2">
    <name type="scientific">Pseudidiomarina salinarum</name>
    <dbReference type="NCBI Taxonomy" id="435908"/>
    <lineage>
        <taxon>Bacteria</taxon>
        <taxon>Pseudomonadati</taxon>
        <taxon>Pseudomonadota</taxon>
        <taxon>Gammaproteobacteria</taxon>
        <taxon>Alteromonadales</taxon>
        <taxon>Idiomarinaceae</taxon>
        <taxon>Pseudidiomarina</taxon>
    </lineage>
</organism>
<keyword evidence="2" id="KW-1185">Reference proteome</keyword>
<gene>
    <name evidence="1" type="ORF">IDSA_03580</name>
</gene>
<sequence>MKYPLIIFDWDGTLMDSVGRIVSSMQQTARQLKLPVPTEHAVRDIIGISLNPAIERLFGQLDVSQYDQFMSCYRQCYVVDDPTPSPLFHKAHDVLAELRQRGHRLAVATGKARHGLERVWDESQSRHYFDFSRCADEAESKPSPKMLQDILTEAGVNADQAVMVGDSVHDMKMAENLGMARIGVSFGAHDRQRLSTHQPLAVIDRLSDLLQHV</sequence>
<dbReference type="SFLD" id="SFLDG01129">
    <property type="entry name" value="C1.5:_HAD__Beta-PGM__Phosphata"/>
    <property type="match status" value="1"/>
</dbReference>
<dbReference type="GO" id="GO:0006281">
    <property type="term" value="P:DNA repair"/>
    <property type="evidence" value="ECO:0007669"/>
    <property type="project" value="TreeGrafter"/>
</dbReference>
<dbReference type="GO" id="GO:0005829">
    <property type="term" value="C:cytosol"/>
    <property type="evidence" value="ECO:0007669"/>
    <property type="project" value="TreeGrafter"/>
</dbReference>
<dbReference type="RefSeq" id="WP_034774256.1">
    <property type="nucleotide sequence ID" value="NZ_JPER01000001.1"/>
</dbReference>
<dbReference type="SFLD" id="SFLDG01135">
    <property type="entry name" value="C1.5.6:_HAD__Beta-PGM__Phospha"/>
    <property type="match status" value="1"/>
</dbReference>
<dbReference type="NCBIfam" id="TIGR01662">
    <property type="entry name" value="HAD-SF-IIIA"/>
    <property type="match status" value="1"/>
</dbReference>
<comment type="caution">
    <text evidence="1">The sequence shown here is derived from an EMBL/GenBank/DDBJ whole genome shotgun (WGS) entry which is preliminary data.</text>
</comment>
<dbReference type="NCBIfam" id="TIGR01549">
    <property type="entry name" value="HAD-SF-IA-v1"/>
    <property type="match status" value="1"/>
</dbReference>
<dbReference type="PANTHER" id="PTHR43434:SF24">
    <property type="entry name" value="HYDROLASE-RELATED"/>
    <property type="match status" value="1"/>
</dbReference>
<dbReference type="InterPro" id="IPR050155">
    <property type="entry name" value="HAD-like_hydrolase_sf"/>
</dbReference>
<dbReference type="OrthoDB" id="9782449at2"/>
<proteinExistence type="predicted"/>
<keyword evidence="1" id="KW-0378">Hydrolase</keyword>
<dbReference type="SUPFAM" id="SSF56784">
    <property type="entry name" value="HAD-like"/>
    <property type="match status" value="1"/>
</dbReference>
<dbReference type="NCBIfam" id="TIGR01509">
    <property type="entry name" value="HAD-SF-IA-v3"/>
    <property type="match status" value="1"/>
</dbReference>